<evidence type="ECO:0000313" key="2">
    <source>
        <dbReference type="Proteomes" id="UP000276133"/>
    </source>
</evidence>
<feature type="non-terminal residue" evidence="1">
    <location>
        <position position="1"/>
    </location>
</feature>
<dbReference type="EMBL" id="REGN01008270">
    <property type="protein sequence ID" value="RNA04009.1"/>
    <property type="molecule type" value="Genomic_DNA"/>
</dbReference>
<comment type="caution">
    <text evidence="1">The sequence shown here is derived from an EMBL/GenBank/DDBJ whole genome shotgun (WGS) entry which is preliminary data.</text>
</comment>
<name>A0A3M7PYR5_BRAPC</name>
<organism evidence="1 2">
    <name type="scientific">Brachionus plicatilis</name>
    <name type="common">Marine rotifer</name>
    <name type="synonym">Brachionus muelleri</name>
    <dbReference type="NCBI Taxonomy" id="10195"/>
    <lineage>
        <taxon>Eukaryota</taxon>
        <taxon>Metazoa</taxon>
        <taxon>Spiralia</taxon>
        <taxon>Gnathifera</taxon>
        <taxon>Rotifera</taxon>
        <taxon>Eurotatoria</taxon>
        <taxon>Monogononta</taxon>
        <taxon>Pseudotrocha</taxon>
        <taxon>Ploima</taxon>
        <taxon>Brachionidae</taxon>
        <taxon>Brachionus</taxon>
    </lineage>
</organism>
<sequence length="66" mass="8200">YFSVLEILKPLMNRYKSLQCDKNCAERWPQFNKQIIYINKLDIRVQVLEILVRRKHHGYIDHNRYH</sequence>
<proteinExistence type="predicted"/>
<protein>
    <submittedName>
        <fullName evidence="1">Uncharacterized protein</fullName>
    </submittedName>
</protein>
<reference evidence="1 2" key="1">
    <citation type="journal article" date="2018" name="Sci. Rep.">
        <title>Genomic signatures of local adaptation to the degree of environmental predictability in rotifers.</title>
        <authorList>
            <person name="Franch-Gras L."/>
            <person name="Hahn C."/>
            <person name="Garcia-Roger E.M."/>
            <person name="Carmona M.J."/>
            <person name="Serra M."/>
            <person name="Gomez A."/>
        </authorList>
    </citation>
    <scope>NUCLEOTIDE SEQUENCE [LARGE SCALE GENOMIC DNA]</scope>
    <source>
        <strain evidence="1">HYR1</strain>
    </source>
</reference>
<accession>A0A3M7PYR5</accession>
<keyword evidence="2" id="KW-1185">Reference proteome</keyword>
<dbReference type="AlphaFoldDB" id="A0A3M7PYR5"/>
<gene>
    <name evidence="1" type="ORF">BpHYR1_006927</name>
</gene>
<evidence type="ECO:0000313" key="1">
    <source>
        <dbReference type="EMBL" id="RNA04009.1"/>
    </source>
</evidence>
<dbReference type="Proteomes" id="UP000276133">
    <property type="component" value="Unassembled WGS sequence"/>
</dbReference>